<dbReference type="EMBL" id="JAMDLY010000021">
    <property type="protein sequence ID" value="MCY9532749.1"/>
    <property type="molecule type" value="Genomic_DNA"/>
</dbReference>
<proteinExistence type="predicted"/>
<organism evidence="1 2">
    <name type="scientific">Paenibacillus alvei</name>
    <name type="common">Bacillus alvei</name>
    <dbReference type="NCBI Taxonomy" id="44250"/>
    <lineage>
        <taxon>Bacteria</taxon>
        <taxon>Bacillati</taxon>
        <taxon>Bacillota</taxon>
        <taxon>Bacilli</taxon>
        <taxon>Bacillales</taxon>
        <taxon>Paenibacillaceae</taxon>
        <taxon>Paenibacillus</taxon>
    </lineage>
</organism>
<gene>
    <name evidence="1" type="ORF">M5X04_25910</name>
</gene>
<accession>A0ABT4EG92</accession>
<name>A0ABT4EG92_PAEAL</name>
<dbReference type="RefSeq" id="WP_268632952.1">
    <property type="nucleotide sequence ID" value="NZ_JAMDLY010000021.1"/>
</dbReference>
<reference evidence="1 2" key="1">
    <citation type="submission" date="2022-05" db="EMBL/GenBank/DDBJ databases">
        <title>Genome Sequencing of Bee-Associated Microbes.</title>
        <authorList>
            <person name="Dunlap C."/>
        </authorList>
    </citation>
    <scope>NUCLEOTIDE SEQUENCE [LARGE SCALE GENOMIC DNA]</scope>
    <source>
        <strain evidence="1 2">NRRL NRS-750</strain>
    </source>
</reference>
<sequence length="56" mass="6026">MLQELKSGGIESTAKKYGIGEQPYLNGGIVMNNMVIGGWNTSPITEVILLSSNSKR</sequence>
<dbReference type="Proteomes" id="UP001527090">
    <property type="component" value="Unassembled WGS sequence"/>
</dbReference>
<comment type="caution">
    <text evidence="1">The sequence shown here is derived from an EMBL/GenBank/DDBJ whole genome shotgun (WGS) entry which is preliminary data.</text>
</comment>
<keyword evidence="2" id="KW-1185">Reference proteome</keyword>
<evidence type="ECO:0000313" key="2">
    <source>
        <dbReference type="Proteomes" id="UP001527090"/>
    </source>
</evidence>
<protein>
    <submittedName>
        <fullName evidence="1">Uncharacterized protein</fullName>
    </submittedName>
</protein>
<evidence type="ECO:0000313" key="1">
    <source>
        <dbReference type="EMBL" id="MCY9532749.1"/>
    </source>
</evidence>